<comment type="subunit">
    <text evidence="2">Homotrimer.</text>
</comment>
<evidence type="ECO:0000313" key="14">
    <source>
        <dbReference type="Proteomes" id="UP000283709"/>
    </source>
</evidence>
<dbReference type="CDD" id="cd00342">
    <property type="entry name" value="gram_neg_porins"/>
    <property type="match status" value="1"/>
</dbReference>
<evidence type="ECO:0000259" key="12">
    <source>
        <dbReference type="Pfam" id="PF13609"/>
    </source>
</evidence>
<evidence type="ECO:0000256" key="10">
    <source>
        <dbReference type="ARBA" id="ARBA00023237"/>
    </source>
</evidence>
<dbReference type="GO" id="GO:0046930">
    <property type="term" value="C:pore complex"/>
    <property type="evidence" value="ECO:0007669"/>
    <property type="project" value="UniProtKB-KW"/>
</dbReference>
<evidence type="ECO:0000256" key="4">
    <source>
        <dbReference type="ARBA" id="ARBA00022452"/>
    </source>
</evidence>
<name>A0A420FKB5_9BURK</name>
<comment type="subcellular location">
    <subcellularLocation>
        <location evidence="1">Cell outer membrane</location>
        <topology evidence="1">Multi-pass membrane protein</topology>
    </subcellularLocation>
</comment>
<feature type="chain" id="PRO_5019053742" evidence="11">
    <location>
        <begin position="17"/>
        <end position="348"/>
    </location>
</feature>
<protein>
    <submittedName>
        <fullName evidence="13">Porin</fullName>
    </submittedName>
</protein>
<dbReference type="Gene3D" id="2.40.160.10">
    <property type="entry name" value="Porin"/>
    <property type="match status" value="1"/>
</dbReference>
<dbReference type="AlphaFoldDB" id="A0A420FKB5"/>
<dbReference type="InterPro" id="IPR033900">
    <property type="entry name" value="Gram_neg_porin_domain"/>
</dbReference>
<dbReference type="InterPro" id="IPR050298">
    <property type="entry name" value="Gram-neg_bact_OMP"/>
</dbReference>
<organism evidence="13 14">
    <name type="scientific">Paraburkholderia fungorum</name>
    <dbReference type="NCBI Taxonomy" id="134537"/>
    <lineage>
        <taxon>Bacteria</taxon>
        <taxon>Pseudomonadati</taxon>
        <taxon>Pseudomonadota</taxon>
        <taxon>Betaproteobacteria</taxon>
        <taxon>Burkholderiales</taxon>
        <taxon>Burkholderiaceae</taxon>
        <taxon>Paraburkholderia</taxon>
    </lineage>
</organism>
<evidence type="ECO:0000256" key="1">
    <source>
        <dbReference type="ARBA" id="ARBA00004571"/>
    </source>
</evidence>
<keyword evidence="9" id="KW-0472">Membrane</keyword>
<dbReference type="PANTHER" id="PTHR34501">
    <property type="entry name" value="PROTEIN YDDL-RELATED"/>
    <property type="match status" value="1"/>
</dbReference>
<feature type="domain" description="Porin" evidence="12">
    <location>
        <begin position="6"/>
        <end position="315"/>
    </location>
</feature>
<reference evidence="13 14" key="1">
    <citation type="submission" date="2016-07" db="EMBL/GenBank/DDBJ databases">
        <title>Genome analysis of Burkholderia fungorum ES3-20.</title>
        <authorList>
            <person name="Xu D."/>
            <person name="Yao R."/>
            <person name="Zheng S."/>
        </authorList>
    </citation>
    <scope>NUCLEOTIDE SEQUENCE [LARGE SCALE GENOMIC DNA]</scope>
    <source>
        <strain evidence="13 14">ES3-20</strain>
    </source>
</reference>
<accession>A0A420FKB5</accession>
<dbReference type="GO" id="GO:0015288">
    <property type="term" value="F:porin activity"/>
    <property type="evidence" value="ECO:0007669"/>
    <property type="project" value="UniProtKB-KW"/>
</dbReference>
<evidence type="ECO:0000256" key="6">
    <source>
        <dbReference type="ARBA" id="ARBA00022729"/>
    </source>
</evidence>
<dbReference type="GO" id="GO:0006811">
    <property type="term" value="P:monoatomic ion transport"/>
    <property type="evidence" value="ECO:0007669"/>
    <property type="project" value="UniProtKB-KW"/>
</dbReference>
<keyword evidence="6 11" id="KW-0732">Signal</keyword>
<evidence type="ECO:0000256" key="7">
    <source>
        <dbReference type="ARBA" id="ARBA00023065"/>
    </source>
</evidence>
<dbReference type="EMBL" id="MCAS01000056">
    <property type="protein sequence ID" value="RKF33356.1"/>
    <property type="molecule type" value="Genomic_DNA"/>
</dbReference>
<keyword evidence="10" id="KW-0998">Cell outer membrane</keyword>
<dbReference type="InterPro" id="IPR023614">
    <property type="entry name" value="Porin_dom_sf"/>
</dbReference>
<dbReference type="PANTHER" id="PTHR34501:SF9">
    <property type="entry name" value="MAJOR OUTER MEMBRANE PROTEIN P.IA"/>
    <property type="match status" value="1"/>
</dbReference>
<dbReference type="GO" id="GO:0009279">
    <property type="term" value="C:cell outer membrane"/>
    <property type="evidence" value="ECO:0007669"/>
    <property type="project" value="UniProtKB-SubCell"/>
</dbReference>
<keyword evidence="7" id="KW-0406">Ion transport</keyword>
<feature type="signal peptide" evidence="11">
    <location>
        <begin position="1"/>
        <end position="16"/>
    </location>
</feature>
<keyword evidence="3" id="KW-0813">Transport</keyword>
<keyword evidence="5" id="KW-0812">Transmembrane</keyword>
<evidence type="ECO:0000313" key="13">
    <source>
        <dbReference type="EMBL" id="RKF33356.1"/>
    </source>
</evidence>
<evidence type="ECO:0000256" key="2">
    <source>
        <dbReference type="ARBA" id="ARBA00011233"/>
    </source>
</evidence>
<dbReference type="Pfam" id="PF13609">
    <property type="entry name" value="Porin_4"/>
    <property type="match status" value="1"/>
</dbReference>
<dbReference type="OrthoDB" id="6975458at2"/>
<gene>
    <name evidence="13" type="ORF">BCY88_09840</name>
</gene>
<keyword evidence="4" id="KW-1134">Transmembrane beta strand</keyword>
<keyword evidence="8" id="KW-0626">Porin</keyword>
<evidence type="ECO:0000256" key="3">
    <source>
        <dbReference type="ARBA" id="ARBA00022448"/>
    </source>
</evidence>
<evidence type="ECO:0000256" key="11">
    <source>
        <dbReference type="SAM" id="SignalP"/>
    </source>
</evidence>
<comment type="caution">
    <text evidence="13">The sequence shown here is derived from an EMBL/GenBank/DDBJ whole genome shotgun (WGS) entry which is preliminary data.</text>
</comment>
<sequence>MAIPLSLAMVTGMAHAQSSVTLYGLAGGGLRWLNNTKGGSTLQYASVEAPNRFGLRGSEDLGNGVNAIFALENSFATANGTMTKSGVLFDQAAYVGLTGAYGKLTFGRQLTAGEDLGIELDPDHVAGANVAITPSALLGTNFFTLDTRFNNTVKYRGKFGGAAFAASYSLGGVAGNTQAGASYSAMATYQAGPLLAGAGYQRTYNADATQVAQSYQAGGFWQMGPVRLYMSYFALTVSGSSSNPAQRRDSIPQGGIVYQVTPALVLTAAVYDDIASNLGNKRGANGHKTTAYAIADYFLSKSTDVYIEFDRNSFTGAYRTDPTNLALFNRNPASTAATGVSVGFTTRF</sequence>
<proteinExistence type="predicted"/>
<evidence type="ECO:0000256" key="5">
    <source>
        <dbReference type="ARBA" id="ARBA00022692"/>
    </source>
</evidence>
<evidence type="ECO:0000256" key="8">
    <source>
        <dbReference type="ARBA" id="ARBA00023114"/>
    </source>
</evidence>
<dbReference type="RefSeq" id="WP_120348473.1">
    <property type="nucleotide sequence ID" value="NZ_MCAS01000056.1"/>
</dbReference>
<evidence type="ECO:0000256" key="9">
    <source>
        <dbReference type="ARBA" id="ARBA00023136"/>
    </source>
</evidence>
<dbReference type="Proteomes" id="UP000283709">
    <property type="component" value="Unassembled WGS sequence"/>
</dbReference>
<dbReference type="SUPFAM" id="SSF56935">
    <property type="entry name" value="Porins"/>
    <property type="match status" value="1"/>
</dbReference>